<protein>
    <submittedName>
        <fullName evidence="2">Uncharacterized protein</fullName>
    </submittedName>
</protein>
<dbReference type="EMBL" id="VLKE01000001">
    <property type="protein sequence ID" value="TWH66405.1"/>
    <property type="molecule type" value="Genomic_DNA"/>
</dbReference>
<evidence type="ECO:0000313" key="3">
    <source>
        <dbReference type="Proteomes" id="UP000319825"/>
    </source>
</evidence>
<feature type="region of interest" description="Disordered" evidence="1">
    <location>
        <begin position="1"/>
        <end position="40"/>
    </location>
</feature>
<accession>A0A562I6R9</accession>
<dbReference type="RefSeq" id="WP_281292085.1">
    <property type="nucleotide sequence ID" value="NZ_BAAATQ010000164.1"/>
</dbReference>
<evidence type="ECO:0000313" key="2">
    <source>
        <dbReference type="EMBL" id="TWH66405.1"/>
    </source>
</evidence>
<evidence type="ECO:0000256" key="1">
    <source>
        <dbReference type="SAM" id="MobiDB-lite"/>
    </source>
</evidence>
<gene>
    <name evidence="2" type="ORF">JD77_01357</name>
</gene>
<reference evidence="2 3" key="1">
    <citation type="submission" date="2019-07" db="EMBL/GenBank/DDBJ databases">
        <title>R&amp;d 2014.</title>
        <authorList>
            <person name="Klenk H.-P."/>
        </authorList>
    </citation>
    <scope>NUCLEOTIDE SEQUENCE [LARGE SCALE GENOMIC DNA]</scope>
    <source>
        <strain evidence="2 3">DSM 43868</strain>
    </source>
</reference>
<name>A0A562I6R9_MICOL</name>
<dbReference type="Proteomes" id="UP000319825">
    <property type="component" value="Unassembled WGS sequence"/>
</dbReference>
<sequence length="40" mass="4228">MRAARSPLFRPGAALSEEGNPQRTRAADGCCGHCSGRRSP</sequence>
<proteinExistence type="predicted"/>
<comment type="caution">
    <text evidence="2">The sequence shown here is derived from an EMBL/GenBank/DDBJ whole genome shotgun (WGS) entry which is preliminary data.</text>
</comment>
<dbReference type="AlphaFoldDB" id="A0A562I6R9"/>
<organism evidence="2 3">
    <name type="scientific">Micromonospora olivasterospora</name>
    <dbReference type="NCBI Taxonomy" id="1880"/>
    <lineage>
        <taxon>Bacteria</taxon>
        <taxon>Bacillati</taxon>
        <taxon>Actinomycetota</taxon>
        <taxon>Actinomycetes</taxon>
        <taxon>Micromonosporales</taxon>
        <taxon>Micromonosporaceae</taxon>
        <taxon>Micromonospora</taxon>
    </lineage>
</organism>
<keyword evidence="3" id="KW-1185">Reference proteome</keyword>